<evidence type="ECO:0000256" key="1">
    <source>
        <dbReference type="ARBA" id="ARBA00000085"/>
    </source>
</evidence>
<keyword evidence="7" id="KW-0472">Membrane</keyword>
<feature type="domain" description="Histidine kinase" evidence="8">
    <location>
        <begin position="428"/>
        <end position="641"/>
    </location>
</feature>
<dbReference type="SUPFAM" id="SSF48452">
    <property type="entry name" value="TPR-like"/>
    <property type="match status" value="1"/>
</dbReference>
<dbReference type="InterPro" id="IPR011990">
    <property type="entry name" value="TPR-like_helical_dom_sf"/>
</dbReference>
<dbReference type="GO" id="GO:0000155">
    <property type="term" value="F:phosphorelay sensor kinase activity"/>
    <property type="evidence" value="ECO:0007669"/>
    <property type="project" value="InterPro"/>
</dbReference>
<evidence type="ECO:0000259" key="8">
    <source>
        <dbReference type="PROSITE" id="PS50109"/>
    </source>
</evidence>
<dbReference type="Proteomes" id="UP000014174">
    <property type="component" value="Unassembled WGS sequence"/>
</dbReference>
<dbReference type="SMART" id="SM00028">
    <property type="entry name" value="TPR"/>
    <property type="match status" value="4"/>
</dbReference>
<dbReference type="SUPFAM" id="SSF47384">
    <property type="entry name" value="Homodimeric domain of signal transducing histidine kinase"/>
    <property type="match status" value="1"/>
</dbReference>
<dbReference type="EMBL" id="AQPN01000113">
    <property type="protein sequence ID" value="EOR93483.1"/>
    <property type="molecule type" value="Genomic_DNA"/>
</dbReference>
<dbReference type="PANTHER" id="PTHR43711">
    <property type="entry name" value="TWO-COMPONENT HISTIDINE KINASE"/>
    <property type="match status" value="1"/>
</dbReference>
<organism evidence="9 10">
    <name type="scientific">Arcticibacter svalbardensis MN12-7</name>
    <dbReference type="NCBI Taxonomy" id="1150600"/>
    <lineage>
        <taxon>Bacteria</taxon>
        <taxon>Pseudomonadati</taxon>
        <taxon>Bacteroidota</taxon>
        <taxon>Sphingobacteriia</taxon>
        <taxon>Sphingobacteriales</taxon>
        <taxon>Sphingobacteriaceae</taxon>
        <taxon>Arcticibacter</taxon>
    </lineage>
</organism>
<dbReference type="PROSITE" id="PS50109">
    <property type="entry name" value="HIS_KIN"/>
    <property type="match status" value="1"/>
</dbReference>
<evidence type="ECO:0000313" key="10">
    <source>
        <dbReference type="Proteomes" id="UP000014174"/>
    </source>
</evidence>
<evidence type="ECO:0000313" key="9">
    <source>
        <dbReference type="EMBL" id="EOR93483.1"/>
    </source>
</evidence>
<evidence type="ECO:0000256" key="2">
    <source>
        <dbReference type="ARBA" id="ARBA00012438"/>
    </source>
</evidence>
<dbReference type="PRINTS" id="PR00344">
    <property type="entry name" value="BCTRLSENSOR"/>
</dbReference>
<dbReference type="InterPro" id="IPR019734">
    <property type="entry name" value="TPR_rpt"/>
</dbReference>
<accession>R9GP31</accession>
<keyword evidence="6" id="KW-0902">Two-component regulatory system</keyword>
<sequence>MIKEYFKPIILSICCLTVIDCSAGLDMAKFPKANSGIIKTIDSLNDLAFKVKRNNINRALDILYQSSYLAENNNYEKGIATALLTEAGIYQQNGYFKRALTLYYKSLNISSKNGDSLNIARANQQIGSISMESGNYSEAERLTIIAMEYFTLLNKREDIINMKNSLGLILMNQDNQVDAMNYFNAALLDASKIHYEYGIKKACYNIGLVNSSTGMFNKAKIYFLRALTFDVKNKDNYGIALIKNQLAIIAIKMKDYSAAEILLKSSIVASRSISAAQLEIDAVSSLCLIYKEQKNLEKVVEWQQVLIQRHQKLLEKEKVYAMNFMEILREKEQERFLFQKRILEGQQDARYVSMILGVVALGLIIFIVVALLWYKNYIKIKAYSKELMSSNIVVQSHILSLKTLNQEISGQNTSLEESNQMKDKLLSIISHDLRQPLANTKGILDLIDGDYLSVAEMNQLLKDLDTQYVRSLTLLDNLLFWIKSQMAGQKIESKQINLRTLINEISHELEISASKKGITIINDIQDKVNISGDLEMMKVVFRNLISNSIKFTEKGFVKVFVTNGAELCVHVQDSGVGMSDQALKKVLSKNYFTTRGTHKESGSGFGLLICKDLISKHGGKLEVKSVINEGTEFTIFLSNIIKR</sequence>
<evidence type="ECO:0000256" key="3">
    <source>
        <dbReference type="ARBA" id="ARBA00022553"/>
    </source>
</evidence>
<dbReference type="Gene3D" id="1.10.287.130">
    <property type="match status" value="1"/>
</dbReference>
<dbReference type="InterPro" id="IPR003661">
    <property type="entry name" value="HisK_dim/P_dom"/>
</dbReference>
<keyword evidence="5 9" id="KW-0418">Kinase</keyword>
<keyword evidence="10" id="KW-1185">Reference proteome</keyword>
<dbReference type="InterPro" id="IPR005467">
    <property type="entry name" value="His_kinase_dom"/>
</dbReference>
<evidence type="ECO:0000256" key="6">
    <source>
        <dbReference type="ARBA" id="ARBA00023012"/>
    </source>
</evidence>
<comment type="caution">
    <text evidence="9">The sequence shown here is derived from an EMBL/GenBank/DDBJ whole genome shotgun (WGS) entry which is preliminary data.</text>
</comment>
<comment type="catalytic activity">
    <reaction evidence="1">
        <text>ATP + protein L-histidine = ADP + protein N-phospho-L-histidine.</text>
        <dbReference type="EC" id="2.7.13.3"/>
    </reaction>
</comment>
<dbReference type="InterPro" id="IPR003594">
    <property type="entry name" value="HATPase_dom"/>
</dbReference>
<dbReference type="AlphaFoldDB" id="R9GP31"/>
<dbReference type="Pfam" id="PF02518">
    <property type="entry name" value="HATPase_c"/>
    <property type="match status" value="1"/>
</dbReference>
<dbReference type="SMART" id="SM00388">
    <property type="entry name" value="HisKA"/>
    <property type="match status" value="1"/>
</dbReference>
<dbReference type="EC" id="2.7.13.3" evidence="2"/>
<gene>
    <name evidence="9" type="ORF">ADIARSV_3368</name>
</gene>
<dbReference type="SMART" id="SM00387">
    <property type="entry name" value="HATPase_c"/>
    <property type="match status" value="1"/>
</dbReference>
<evidence type="ECO:0000256" key="5">
    <source>
        <dbReference type="ARBA" id="ARBA00022777"/>
    </source>
</evidence>
<dbReference type="eggNOG" id="COG2205">
    <property type="taxonomic scope" value="Bacteria"/>
</dbReference>
<dbReference type="RefSeq" id="WP_016196597.1">
    <property type="nucleotide sequence ID" value="NZ_AQPN01000113.1"/>
</dbReference>
<dbReference type="STRING" id="1150600.ADIARSV_3368"/>
<dbReference type="OrthoDB" id="9810447at2"/>
<keyword evidence="3" id="KW-0597">Phosphoprotein</keyword>
<evidence type="ECO:0000256" key="4">
    <source>
        <dbReference type="ARBA" id="ARBA00022679"/>
    </source>
</evidence>
<dbReference type="InterPro" id="IPR036890">
    <property type="entry name" value="HATPase_C_sf"/>
</dbReference>
<keyword evidence="7" id="KW-0812">Transmembrane</keyword>
<name>R9GP31_9SPHI</name>
<dbReference type="PANTHER" id="PTHR43711:SF1">
    <property type="entry name" value="HISTIDINE KINASE 1"/>
    <property type="match status" value="1"/>
</dbReference>
<dbReference type="InterPro" id="IPR036097">
    <property type="entry name" value="HisK_dim/P_sf"/>
</dbReference>
<evidence type="ECO:0000256" key="7">
    <source>
        <dbReference type="SAM" id="Phobius"/>
    </source>
</evidence>
<dbReference type="Gene3D" id="1.25.40.10">
    <property type="entry name" value="Tetratricopeptide repeat domain"/>
    <property type="match status" value="1"/>
</dbReference>
<keyword evidence="7" id="KW-1133">Transmembrane helix</keyword>
<dbReference type="SUPFAM" id="SSF55874">
    <property type="entry name" value="ATPase domain of HSP90 chaperone/DNA topoisomerase II/histidine kinase"/>
    <property type="match status" value="1"/>
</dbReference>
<reference evidence="9 10" key="1">
    <citation type="journal article" date="2013" name="Genome Announc.">
        <title>Draft Genome Sequence of Arcticibacter svalbardensis Strain MN12-7T, a Member of the Family Sphingobacteriaceae Isolated from an Arctic Soil Sample.</title>
        <authorList>
            <person name="Shivaji S."/>
            <person name="Ara S."/>
            <person name="Prasad S."/>
            <person name="Manasa B.P."/>
            <person name="Begum Z."/>
            <person name="Singh A."/>
            <person name="Kumar Pinnaka A."/>
        </authorList>
    </citation>
    <scope>NUCLEOTIDE SEQUENCE [LARGE SCALE GENOMIC DNA]</scope>
    <source>
        <strain evidence="9 10">MN12-7</strain>
    </source>
</reference>
<feature type="transmembrane region" description="Helical" evidence="7">
    <location>
        <begin position="351"/>
        <end position="374"/>
    </location>
</feature>
<dbReference type="InterPro" id="IPR004358">
    <property type="entry name" value="Sig_transdc_His_kin-like_C"/>
</dbReference>
<keyword evidence="4 9" id="KW-0808">Transferase</keyword>
<dbReference type="Pfam" id="PF13181">
    <property type="entry name" value="TPR_8"/>
    <property type="match status" value="1"/>
</dbReference>
<proteinExistence type="predicted"/>
<dbReference type="Gene3D" id="3.30.565.10">
    <property type="entry name" value="Histidine kinase-like ATPase, C-terminal domain"/>
    <property type="match status" value="1"/>
</dbReference>
<dbReference type="InterPro" id="IPR050736">
    <property type="entry name" value="Sensor_HK_Regulatory"/>
</dbReference>
<protein>
    <recommendedName>
        <fullName evidence="2">histidine kinase</fullName>
        <ecNumber evidence="2">2.7.13.3</ecNumber>
    </recommendedName>
</protein>
<dbReference type="CDD" id="cd00082">
    <property type="entry name" value="HisKA"/>
    <property type="match status" value="1"/>
</dbReference>